<dbReference type="SUPFAM" id="SSF50784">
    <property type="entry name" value="Transcription factor IIA (TFIIA), beta-barrel domain"/>
    <property type="match status" value="1"/>
</dbReference>
<sequence length="111" mass="12701">MSSQGYYELYRRSTLGTSLTDALDTLISDQRIEPQLAMRILANFDRVVSDTLKENVKSKLTFKGHLHTYRFCDDVWTFVIKDVNVKLDQNETINAEKIRIVACNAKKAGDV</sequence>
<dbReference type="Proteomes" id="UP000094112">
    <property type="component" value="Unassembled WGS sequence"/>
</dbReference>
<dbReference type="FunFam" id="2.30.18.10:FF:000003">
    <property type="entry name" value="Transcription initiation factor IIA subunit 2"/>
    <property type="match status" value="1"/>
</dbReference>
<dbReference type="AlphaFoldDB" id="A0A1E3P7X3"/>
<dbReference type="GO" id="GO:0051123">
    <property type="term" value="P:RNA polymerase II preinitiation complex assembly"/>
    <property type="evidence" value="ECO:0007669"/>
    <property type="project" value="EnsemblFungi"/>
</dbReference>
<dbReference type="Gene3D" id="1.10.287.190">
    <property type="entry name" value="Transcription factor IIA gamma subunit, alpha-helical domain"/>
    <property type="match status" value="1"/>
</dbReference>
<dbReference type="PANTHER" id="PTHR10966">
    <property type="entry name" value="TRANSCRIPTION INITIATION FACTOR IIA SUBUNIT 2"/>
    <property type="match status" value="1"/>
</dbReference>
<dbReference type="RefSeq" id="XP_019040617.1">
    <property type="nucleotide sequence ID" value="XM_019181442.1"/>
</dbReference>
<evidence type="ECO:0000256" key="8">
    <source>
        <dbReference type="ARBA" id="ARBA00063181"/>
    </source>
</evidence>
<feature type="domain" description="Transcription initiation factor IIA gamma subunit C-terminal" evidence="11">
    <location>
        <begin position="63"/>
        <end position="105"/>
    </location>
</feature>
<gene>
    <name evidence="12" type="ORF">WICANDRAFT_28045</name>
</gene>
<dbReference type="Pfam" id="PF02751">
    <property type="entry name" value="TFIIA_gamma_C"/>
    <property type="match status" value="1"/>
</dbReference>
<keyword evidence="6 9" id="KW-0539">Nucleus</keyword>
<proteinExistence type="inferred from homology"/>
<evidence type="ECO:0000256" key="4">
    <source>
        <dbReference type="ARBA" id="ARBA00023015"/>
    </source>
</evidence>
<feature type="domain" description="Transcription initiation factor IIA gamma subunit N-terminal" evidence="10">
    <location>
        <begin position="6"/>
        <end position="52"/>
    </location>
</feature>
<keyword evidence="4 9" id="KW-0805">Transcription regulation</keyword>
<organism evidence="12 13">
    <name type="scientific">Wickerhamomyces anomalus (strain ATCC 58044 / CBS 1984 / NCYC 433 / NRRL Y-366-8)</name>
    <name type="common">Yeast</name>
    <name type="synonym">Hansenula anomala</name>
    <dbReference type="NCBI Taxonomy" id="683960"/>
    <lineage>
        <taxon>Eukaryota</taxon>
        <taxon>Fungi</taxon>
        <taxon>Dikarya</taxon>
        <taxon>Ascomycota</taxon>
        <taxon>Saccharomycotina</taxon>
        <taxon>Saccharomycetes</taxon>
        <taxon>Phaffomycetales</taxon>
        <taxon>Wickerhamomycetaceae</taxon>
        <taxon>Wickerhamomyces</taxon>
    </lineage>
</organism>
<name>A0A1E3P7X3_WICAA</name>
<evidence type="ECO:0000259" key="11">
    <source>
        <dbReference type="Pfam" id="PF02751"/>
    </source>
</evidence>
<dbReference type="GO" id="GO:0005672">
    <property type="term" value="C:transcription factor TFIIA complex"/>
    <property type="evidence" value="ECO:0007669"/>
    <property type="project" value="EnsemblFungi"/>
</dbReference>
<dbReference type="InterPro" id="IPR009088">
    <property type="entry name" value="TFIIA_b-brl"/>
</dbReference>
<comment type="similarity">
    <text evidence="2 9">Belongs to the TFIIA subunit 2 family.</text>
</comment>
<evidence type="ECO:0000256" key="9">
    <source>
        <dbReference type="PIRNR" id="PIRNR009415"/>
    </source>
</evidence>
<dbReference type="GO" id="GO:0000979">
    <property type="term" value="F:RNA polymerase II core promoter sequence-specific DNA binding"/>
    <property type="evidence" value="ECO:0007669"/>
    <property type="project" value="EnsemblFungi"/>
</dbReference>
<dbReference type="EMBL" id="KV454209">
    <property type="protein sequence ID" value="ODQ61410.1"/>
    <property type="molecule type" value="Genomic_DNA"/>
</dbReference>
<dbReference type="InterPro" id="IPR015872">
    <property type="entry name" value="TFIIA_gsu_N"/>
</dbReference>
<dbReference type="CDD" id="cd10145">
    <property type="entry name" value="TFIIA_gamma_N"/>
    <property type="match status" value="1"/>
</dbReference>
<dbReference type="InterPro" id="IPR015871">
    <property type="entry name" value="TFIIA_gsu_C"/>
</dbReference>
<comment type="subunit">
    <text evidence="8">TFIIA is a heterodimer composed of the large TOA1 and the small TOA2 subunits.</text>
</comment>
<evidence type="ECO:0000256" key="3">
    <source>
        <dbReference type="ARBA" id="ARBA00019928"/>
    </source>
</evidence>
<evidence type="ECO:0000313" key="13">
    <source>
        <dbReference type="Proteomes" id="UP000094112"/>
    </source>
</evidence>
<evidence type="ECO:0000313" key="12">
    <source>
        <dbReference type="EMBL" id="ODQ61410.1"/>
    </source>
</evidence>
<comment type="subcellular location">
    <subcellularLocation>
        <location evidence="1 9">Nucleus</location>
    </subcellularLocation>
</comment>
<dbReference type="GeneID" id="30198688"/>
<comment type="function">
    <text evidence="7">TFIIA is a component of the transcription machinery of RNA polymerase II and plays an important role in transcriptional activation. TFIIA in a complex with TBP mediates transcriptional activity.</text>
</comment>
<evidence type="ECO:0000259" key="10">
    <source>
        <dbReference type="Pfam" id="PF02268"/>
    </source>
</evidence>
<dbReference type="CDD" id="cd10014">
    <property type="entry name" value="TFIIA_gamma_C"/>
    <property type="match status" value="1"/>
</dbReference>
<dbReference type="InterPro" id="IPR003194">
    <property type="entry name" value="TFIIA_gsu"/>
</dbReference>
<reference evidence="12 13" key="1">
    <citation type="journal article" date="2016" name="Proc. Natl. Acad. Sci. U.S.A.">
        <title>Comparative genomics of biotechnologically important yeasts.</title>
        <authorList>
            <person name="Riley R."/>
            <person name="Haridas S."/>
            <person name="Wolfe K.H."/>
            <person name="Lopes M.R."/>
            <person name="Hittinger C.T."/>
            <person name="Goeker M."/>
            <person name="Salamov A.A."/>
            <person name="Wisecaver J.H."/>
            <person name="Long T.M."/>
            <person name="Calvey C.H."/>
            <person name="Aerts A.L."/>
            <person name="Barry K.W."/>
            <person name="Choi C."/>
            <person name="Clum A."/>
            <person name="Coughlan A.Y."/>
            <person name="Deshpande S."/>
            <person name="Douglass A.P."/>
            <person name="Hanson S.J."/>
            <person name="Klenk H.-P."/>
            <person name="LaButti K.M."/>
            <person name="Lapidus A."/>
            <person name="Lindquist E.A."/>
            <person name="Lipzen A.M."/>
            <person name="Meier-Kolthoff J.P."/>
            <person name="Ohm R.A."/>
            <person name="Otillar R.P."/>
            <person name="Pangilinan J.L."/>
            <person name="Peng Y."/>
            <person name="Rokas A."/>
            <person name="Rosa C.A."/>
            <person name="Scheuner C."/>
            <person name="Sibirny A.A."/>
            <person name="Slot J.C."/>
            <person name="Stielow J.B."/>
            <person name="Sun H."/>
            <person name="Kurtzman C.P."/>
            <person name="Blackwell M."/>
            <person name="Grigoriev I.V."/>
            <person name="Jeffries T.W."/>
        </authorList>
    </citation>
    <scope>NUCLEOTIDE SEQUENCE [LARGE SCALE GENOMIC DNA]</scope>
    <source>
        <strain evidence="13">ATCC 58044 / CBS 1984 / NCYC 433 / NRRL Y-366-8</strain>
    </source>
</reference>
<dbReference type="GO" id="GO:0060261">
    <property type="term" value="P:positive regulation of transcription initiation by RNA polymerase II"/>
    <property type="evidence" value="ECO:0007669"/>
    <property type="project" value="EnsemblFungi"/>
</dbReference>
<dbReference type="GO" id="GO:0017025">
    <property type="term" value="F:TBP-class protein binding"/>
    <property type="evidence" value="ECO:0007669"/>
    <property type="project" value="EnsemblFungi"/>
</dbReference>
<dbReference type="SUPFAM" id="SSF47396">
    <property type="entry name" value="Transcription factor IIA (TFIIA), alpha-helical domain"/>
    <property type="match status" value="1"/>
</dbReference>
<dbReference type="Pfam" id="PF02268">
    <property type="entry name" value="TFIIA_gamma_N"/>
    <property type="match status" value="1"/>
</dbReference>
<keyword evidence="5 9" id="KW-0804">Transcription</keyword>
<dbReference type="FunFam" id="1.10.287.190:FF:000001">
    <property type="entry name" value="Transcription initiation factor IIA subunit 2"/>
    <property type="match status" value="1"/>
</dbReference>
<protein>
    <recommendedName>
        <fullName evidence="3 9">Transcription initiation factor IIA subunit 2</fullName>
    </recommendedName>
</protein>
<evidence type="ECO:0000256" key="7">
    <source>
        <dbReference type="ARBA" id="ARBA00024733"/>
    </source>
</evidence>
<evidence type="ECO:0000256" key="6">
    <source>
        <dbReference type="ARBA" id="ARBA00023242"/>
    </source>
</evidence>
<evidence type="ECO:0000256" key="5">
    <source>
        <dbReference type="ARBA" id="ARBA00023163"/>
    </source>
</evidence>
<dbReference type="InterPro" id="IPR009083">
    <property type="entry name" value="TFIIA_a-hlx"/>
</dbReference>
<evidence type="ECO:0000256" key="1">
    <source>
        <dbReference type="ARBA" id="ARBA00004123"/>
    </source>
</evidence>
<dbReference type="STRING" id="683960.A0A1E3P7X3"/>
<keyword evidence="13" id="KW-1185">Reference proteome</keyword>
<dbReference type="Gene3D" id="2.30.18.10">
    <property type="entry name" value="Transcription factor IIA (TFIIA), beta-barrel domain"/>
    <property type="match status" value="1"/>
</dbReference>
<dbReference type="OrthoDB" id="586585at2759"/>
<accession>A0A1E3P7X3</accession>
<evidence type="ECO:0000256" key="2">
    <source>
        <dbReference type="ARBA" id="ARBA00007675"/>
    </source>
</evidence>
<dbReference type="PIRSF" id="PIRSF009415">
    <property type="entry name" value="Hum_TFIIA_gamma"/>
    <property type="match status" value="1"/>
</dbReference>